<evidence type="ECO:0000256" key="1">
    <source>
        <dbReference type="ARBA" id="ARBA00004571"/>
    </source>
</evidence>
<evidence type="ECO:0000256" key="8">
    <source>
        <dbReference type="PROSITE-ProRule" id="PRU01360"/>
    </source>
</evidence>
<dbReference type="GO" id="GO:0015344">
    <property type="term" value="F:siderophore uptake transmembrane transporter activity"/>
    <property type="evidence" value="ECO:0007669"/>
    <property type="project" value="TreeGrafter"/>
</dbReference>
<proteinExistence type="inferred from homology"/>
<reference evidence="14" key="1">
    <citation type="submission" date="2018-11" db="EMBL/GenBank/DDBJ databases">
        <title>Chitinophaga lutea sp.nov., isolate from arsenic contaminated soil.</title>
        <authorList>
            <person name="Zong Y."/>
        </authorList>
    </citation>
    <scope>NUCLEOTIDE SEQUENCE [LARGE SCALE GENOMIC DNA]</scope>
    <source>
        <strain evidence="14">YLT18</strain>
    </source>
</reference>
<dbReference type="InterPro" id="IPR037066">
    <property type="entry name" value="Plug_dom_sf"/>
</dbReference>
<keyword evidence="7 8" id="KW-0998">Cell outer membrane</keyword>
<dbReference type="EMBL" id="RMBX01000007">
    <property type="protein sequence ID" value="RPD40351.1"/>
    <property type="molecule type" value="Genomic_DNA"/>
</dbReference>
<dbReference type="InterPro" id="IPR036942">
    <property type="entry name" value="Beta-barrel_TonB_sf"/>
</dbReference>
<dbReference type="Gene3D" id="2.170.130.10">
    <property type="entry name" value="TonB-dependent receptor, plug domain"/>
    <property type="match status" value="1"/>
</dbReference>
<name>A0A3N4M9Y4_9BACT</name>
<feature type="domain" description="TonB-dependent receptor-like beta-barrel" evidence="11">
    <location>
        <begin position="259"/>
        <end position="691"/>
    </location>
</feature>
<evidence type="ECO:0000256" key="3">
    <source>
        <dbReference type="ARBA" id="ARBA00022452"/>
    </source>
</evidence>
<evidence type="ECO:0000256" key="10">
    <source>
        <dbReference type="SAM" id="SignalP"/>
    </source>
</evidence>
<protein>
    <submittedName>
        <fullName evidence="13">TonB-dependent receptor</fullName>
    </submittedName>
</protein>
<dbReference type="RefSeq" id="WP_120517331.1">
    <property type="nucleotide sequence ID" value="NZ_QXZY01000008.1"/>
</dbReference>
<evidence type="ECO:0000313" key="14">
    <source>
        <dbReference type="Proteomes" id="UP000279089"/>
    </source>
</evidence>
<gene>
    <name evidence="13" type="ORF">EG028_13625</name>
</gene>
<dbReference type="InterPro" id="IPR008969">
    <property type="entry name" value="CarboxyPept-like_regulatory"/>
</dbReference>
<dbReference type="Proteomes" id="UP000279089">
    <property type="component" value="Unassembled WGS sequence"/>
</dbReference>
<dbReference type="Gene3D" id="2.40.170.20">
    <property type="entry name" value="TonB-dependent receptor, beta-barrel domain"/>
    <property type="match status" value="1"/>
</dbReference>
<evidence type="ECO:0000256" key="2">
    <source>
        <dbReference type="ARBA" id="ARBA00022448"/>
    </source>
</evidence>
<dbReference type="InterPro" id="IPR000531">
    <property type="entry name" value="Beta-barrel_TonB"/>
</dbReference>
<dbReference type="PANTHER" id="PTHR30069:SF57">
    <property type="entry name" value="TONB-DEPENDENT RECEPTOR"/>
    <property type="match status" value="1"/>
</dbReference>
<dbReference type="OrthoDB" id="9760333at2"/>
<keyword evidence="5 9" id="KW-0798">TonB box</keyword>
<evidence type="ECO:0000256" key="6">
    <source>
        <dbReference type="ARBA" id="ARBA00023136"/>
    </source>
</evidence>
<evidence type="ECO:0000256" key="5">
    <source>
        <dbReference type="ARBA" id="ARBA00023077"/>
    </source>
</evidence>
<dbReference type="PANTHER" id="PTHR30069">
    <property type="entry name" value="TONB-DEPENDENT OUTER MEMBRANE RECEPTOR"/>
    <property type="match status" value="1"/>
</dbReference>
<dbReference type="GO" id="GO:0009279">
    <property type="term" value="C:cell outer membrane"/>
    <property type="evidence" value="ECO:0007669"/>
    <property type="project" value="UniProtKB-SubCell"/>
</dbReference>
<comment type="caution">
    <text evidence="13">The sequence shown here is derived from an EMBL/GenBank/DDBJ whole genome shotgun (WGS) entry which is preliminary data.</text>
</comment>
<comment type="subcellular location">
    <subcellularLocation>
        <location evidence="1 8">Cell outer membrane</location>
        <topology evidence="1 8">Multi-pass membrane protein</topology>
    </subcellularLocation>
</comment>
<keyword evidence="14" id="KW-1185">Reference proteome</keyword>
<comment type="similarity">
    <text evidence="8 9">Belongs to the TonB-dependent receptor family.</text>
</comment>
<dbReference type="Pfam" id="PF13715">
    <property type="entry name" value="CarbopepD_reg_2"/>
    <property type="match status" value="1"/>
</dbReference>
<dbReference type="Pfam" id="PF00593">
    <property type="entry name" value="TonB_dep_Rec_b-barrel"/>
    <property type="match status" value="1"/>
</dbReference>
<dbReference type="InterPro" id="IPR039426">
    <property type="entry name" value="TonB-dep_rcpt-like"/>
</dbReference>
<sequence>MIPRILLNLTICLFLTPALDADAQGRLKGTVTTGEQPVPFASVGFKDLKTGIVTDESGTFDLKNVPPGKRILQVSAVGYVTSVQTVTVKPAGITTFNVTLQPTSSNLNEVVVSGTLRPVTKMESPVPVEVYSPVFFKKNPTPSIFDALQNVNGVRPQLNCNVCNTGDIHINGLEGPYTMVLIDGMPIVSALSTVYGLSGIPNSLVDRVEIVKGPASTLYGSEAVAGLINIITKSPSTAPKFTADVMATSWQEYSADLGWRFNAGTRAQSLLGVNYFNYQHPIDNNGDGFTDVTLQHRVSVFNKWNFNRKDDRVATIAARYFYEDRWGGQTQWNKTWRGTDSVYGESIFTSRIEVLGQYQLPMKEHVMFQTSFNYHDQNSVYGAMAFLAKQSIAFAQLTWDKQVGKHNLLAGLPFRYTFYDDNTVATASKEENKPDKTFLPGVFVQDEIKLATGHNLLLGMRYDYNSVHGNIVTPRLAYKWAPNYRNVLRLNAGTGYRVVSLFTEDHAALSGARTVVVQSELKPERSWNANLNYTKKIPLNNAFLNLDATLFYTYFTNRIMPDYSKPDTILYDNLHGNAISKGFSLNADVMFAFPLKVIAGVTLMDVYEKEGGVKTRQMLTERFSGTWSISYAFNRIGLTLDYTGNIYGPMLLPLQPNDPRPGKSPVWSIQNIQATKKLGKEWELYAGVKNLLNFLPPKNSIAHSHDPFDKRTGYNADGSVDPYNLLFDPTYVFAPNQGIRGFLGLRFTKQ</sequence>
<dbReference type="PROSITE" id="PS52016">
    <property type="entry name" value="TONB_DEPENDENT_REC_3"/>
    <property type="match status" value="1"/>
</dbReference>
<evidence type="ECO:0000256" key="9">
    <source>
        <dbReference type="RuleBase" id="RU003357"/>
    </source>
</evidence>
<feature type="chain" id="PRO_5018045630" evidence="10">
    <location>
        <begin position="21"/>
        <end position="750"/>
    </location>
</feature>
<dbReference type="GO" id="GO:0044718">
    <property type="term" value="P:siderophore transmembrane transport"/>
    <property type="evidence" value="ECO:0007669"/>
    <property type="project" value="TreeGrafter"/>
</dbReference>
<dbReference type="Gene3D" id="2.60.40.1120">
    <property type="entry name" value="Carboxypeptidase-like, regulatory domain"/>
    <property type="match status" value="1"/>
</dbReference>
<feature type="signal peptide" evidence="10">
    <location>
        <begin position="1"/>
        <end position="20"/>
    </location>
</feature>
<evidence type="ECO:0000259" key="12">
    <source>
        <dbReference type="Pfam" id="PF07715"/>
    </source>
</evidence>
<keyword evidence="6 8" id="KW-0472">Membrane</keyword>
<dbReference type="SUPFAM" id="SSF56935">
    <property type="entry name" value="Porins"/>
    <property type="match status" value="1"/>
</dbReference>
<keyword evidence="13" id="KW-0675">Receptor</keyword>
<keyword evidence="2 8" id="KW-0813">Transport</keyword>
<dbReference type="AlphaFoldDB" id="A0A3N4M9Y4"/>
<evidence type="ECO:0000256" key="4">
    <source>
        <dbReference type="ARBA" id="ARBA00022692"/>
    </source>
</evidence>
<dbReference type="InterPro" id="IPR012910">
    <property type="entry name" value="Plug_dom"/>
</dbReference>
<dbReference type="Pfam" id="PF07715">
    <property type="entry name" value="Plug"/>
    <property type="match status" value="1"/>
</dbReference>
<evidence type="ECO:0000313" key="13">
    <source>
        <dbReference type="EMBL" id="RPD40351.1"/>
    </source>
</evidence>
<evidence type="ECO:0000259" key="11">
    <source>
        <dbReference type="Pfam" id="PF00593"/>
    </source>
</evidence>
<keyword evidence="10" id="KW-0732">Signal</keyword>
<feature type="domain" description="TonB-dependent receptor plug" evidence="12">
    <location>
        <begin position="121"/>
        <end position="226"/>
    </location>
</feature>
<organism evidence="13 14">
    <name type="scientific">Chitinophaga barathri</name>
    <dbReference type="NCBI Taxonomy" id="1647451"/>
    <lineage>
        <taxon>Bacteria</taxon>
        <taxon>Pseudomonadati</taxon>
        <taxon>Bacteroidota</taxon>
        <taxon>Chitinophagia</taxon>
        <taxon>Chitinophagales</taxon>
        <taxon>Chitinophagaceae</taxon>
        <taxon>Chitinophaga</taxon>
    </lineage>
</organism>
<keyword evidence="3 8" id="KW-1134">Transmembrane beta strand</keyword>
<accession>A0A3N4M9Y4</accession>
<dbReference type="SUPFAM" id="SSF49464">
    <property type="entry name" value="Carboxypeptidase regulatory domain-like"/>
    <property type="match status" value="1"/>
</dbReference>
<evidence type="ECO:0000256" key="7">
    <source>
        <dbReference type="ARBA" id="ARBA00023237"/>
    </source>
</evidence>
<keyword evidence="4 8" id="KW-0812">Transmembrane</keyword>